<sequence>MKDNPVPWAPVQLAQQGANRSGGRVNQVILLAREDPDQTSHGGNPQTDGFRYGHEYIKKR</sequence>
<reference evidence="2 3" key="1">
    <citation type="submission" date="2019-02" db="EMBL/GenBank/DDBJ databases">
        <title>Deep-cultivation of Planctomycetes and their phenomic and genomic characterization uncovers novel biology.</title>
        <authorList>
            <person name="Wiegand S."/>
            <person name="Jogler M."/>
            <person name="Boedeker C."/>
            <person name="Pinto D."/>
            <person name="Vollmers J."/>
            <person name="Rivas-Marin E."/>
            <person name="Kohn T."/>
            <person name="Peeters S.H."/>
            <person name="Heuer A."/>
            <person name="Rast P."/>
            <person name="Oberbeckmann S."/>
            <person name="Bunk B."/>
            <person name="Jeske O."/>
            <person name="Meyerdierks A."/>
            <person name="Storesund J.E."/>
            <person name="Kallscheuer N."/>
            <person name="Luecker S."/>
            <person name="Lage O.M."/>
            <person name="Pohl T."/>
            <person name="Merkel B.J."/>
            <person name="Hornburger P."/>
            <person name="Mueller R.-W."/>
            <person name="Bruemmer F."/>
            <person name="Labrenz M."/>
            <person name="Spormann A.M."/>
            <person name="Op den Camp H."/>
            <person name="Overmann J."/>
            <person name="Amann R."/>
            <person name="Jetten M.S.M."/>
            <person name="Mascher T."/>
            <person name="Medema M.H."/>
            <person name="Devos D.P."/>
            <person name="Kaster A.-K."/>
            <person name="Ovreas L."/>
            <person name="Rohde M."/>
            <person name="Galperin M.Y."/>
            <person name="Jogler C."/>
        </authorList>
    </citation>
    <scope>NUCLEOTIDE SEQUENCE [LARGE SCALE GENOMIC DNA]</scope>
    <source>
        <strain evidence="2 3">Pla110</strain>
    </source>
</reference>
<dbReference type="AlphaFoldDB" id="A0A518CUG8"/>
<dbReference type="KEGG" id="plon:Pla110_46340"/>
<proteinExistence type="predicted"/>
<feature type="region of interest" description="Disordered" evidence="1">
    <location>
        <begin position="1"/>
        <end position="60"/>
    </location>
</feature>
<protein>
    <submittedName>
        <fullName evidence="2">Uncharacterized protein</fullName>
    </submittedName>
</protein>
<accession>A0A518CUG8</accession>
<evidence type="ECO:0000313" key="3">
    <source>
        <dbReference type="Proteomes" id="UP000317178"/>
    </source>
</evidence>
<dbReference type="Proteomes" id="UP000317178">
    <property type="component" value="Chromosome"/>
</dbReference>
<feature type="compositionally biased region" description="Basic and acidic residues" evidence="1">
    <location>
        <begin position="51"/>
        <end position="60"/>
    </location>
</feature>
<name>A0A518CUG8_9PLAN</name>
<evidence type="ECO:0000313" key="2">
    <source>
        <dbReference type="EMBL" id="QDU82871.1"/>
    </source>
</evidence>
<dbReference type="EMBL" id="CP036281">
    <property type="protein sequence ID" value="QDU82871.1"/>
    <property type="molecule type" value="Genomic_DNA"/>
</dbReference>
<gene>
    <name evidence="2" type="ORF">Pla110_46340</name>
</gene>
<evidence type="ECO:0000256" key="1">
    <source>
        <dbReference type="SAM" id="MobiDB-lite"/>
    </source>
</evidence>
<keyword evidence="3" id="KW-1185">Reference proteome</keyword>
<organism evidence="2 3">
    <name type="scientific">Polystyrenella longa</name>
    <dbReference type="NCBI Taxonomy" id="2528007"/>
    <lineage>
        <taxon>Bacteria</taxon>
        <taxon>Pseudomonadati</taxon>
        <taxon>Planctomycetota</taxon>
        <taxon>Planctomycetia</taxon>
        <taxon>Planctomycetales</taxon>
        <taxon>Planctomycetaceae</taxon>
        <taxon>Polystyrenella</taxon>
    </lineage>
</organism>